<dbReference type="GO" id="GO:0004721">
    <property type="term" value="F:phosphoprotein phosphatase activity"/>
    <property type="evidence" value="ECO:0007669"/>
    <property type="project" value="TreeGrafter"/>
</dbReference>
<evidence type="ECO:0000256" key="4">
    <source>
        <dbReference type="ARBA" id="ARBA00022475"/>
    </source>
</evidence>
<evidence type="ECO:0000256" key="13">
    <source>
        <dbReference type="SAM" id="MobiDB-lite"/>
    </source>
</evidence>
<dbReference type="CDD" id="cd00075">
    <property type="entry name" value="HATPase"/>
    <property type="match status" value="1"/>
</dbReference>
<comment type="catalytic activity">
    <reaction evidence="1">
        <text>ATP + protein L-histidine = ADP + protein N-phospho-L-histidine.</text>
        <dbReference type="EC" id="2.7.13.3"/>
    </reaction>
</comment>
<evidence type="ECO:0000256" key="8">
    <source>
        <dbReference type="ARBA" id="ARBA00022777"/>
    </source>
</evidence>
<dbReference type="Pfam" id="PF00512">
    <property type="entry name" value="HisKA"/>
    <property type="match status" value="1"/>
</dbReference>
<dbReference type="InterPro" id="IPR003594">
    <property type="entry name" value="HATPase_dom"/>
</dbReference>
<dbReference type="Gene3D" id="3.30.565.10">
    <property type="entry name" value="Histidine kinase-like ATPase, C-terminal domain"/>
    <property type="match status" value="1"/>
</dbReference>
<dbReference type="PRINTS" id="PR00344">
    <property type="entry name" value="BCTRLSENSOR"/>
</dbReference>
<dbReference type="SMART" id="SM00388">
    <property type="entry name" value="HisKA"/>
    <property type="match status" value="1"/>
</dbReference>
<dbReference type="InterPro" id="IPR004358">
    <property type="entry name" value="Sig_transdc_His_kin-like_C"/>
</dbReference>
<keyword evidence="11" id="KW-0472">Membrane</keyword>
<keyword evidence="9" id="KW-0067">ATP-binding</keyword>
<dbReference type="AlphaFoldDB" id="A0A7K1FPT2"/>
<dbReference type="InterPro" id="IPR003661">
    <property type="entry name" value="HisK_dim/P_dom"/>
</dbReference>
<dbReference type="InterPro" id="IPR050351">
    <property type="entry name" value="BphY/WalK/GraS-like"/>
</dbReference>
<evidence type="ECO:0000256" key="2">
    <source>
        <dbReference type="ARBA" id="ARBA00004236"/>
    </source>
</evidence>
<dbReference type="Gene3D" id="1.10.287.130">
    <property type="match status" value="1"/>
</dbReference>
<comment type="subcellular location">
    <subcellularLocation>
        <location evidence="2">Cell membrane</location>
    </subcellularLocation>
</comment>
<dbReference type="PANTHER" id="PTHR45453">
    <property type="entry name" value="PHOSPHATE REGULON SENSOR PROTEIN PHOR"/>
    <property type="match status" value="1"/>
</dbReference>
<keyword evidence="16" id="KW-1185">Reference proteome</keyword>
<evidence type="ECO:0000256" key="10">
    <source>
        <dbReference type="ARBA" id="ARBA00023012"/>
    </source>
</evidence>
<dbReference type="FunFam" id="3.30.565.10:FF:000006">
    <property type="entry name" value="Sensor histidine kinase WalK"/>
    <property type="match status" value="1"/>
</dbReference>
<dbReference type="GO" id="GO:0005886">
    <property type="term" value="C:plasma membrane"/>
    <property type="evidence" value="ECO:0007669"/>
    <property type="project" value="UniProtKB-SubCell"/>
</dbReference>
<organism evidence="15 16">
    <name type="scientific">Nakamurella alba</name>
    <dbReference type="NCBI Taxonomy" id="2665158"/>
    <lineage>
        <taxon>Bacteria</taxon>
        <taxon>Bacillati</taxon>
        <taxon>Actinomycetota</taxon>
        <taxon>Actinomycetes</taxon>
        <taxon>Nakamurellales</taxon>
        <taxon>Nakamurellaceae</taxon>
        <taxon>Nakamurella</taxon>
    </lineage>
</organism>
<gene>
    <name evidence="15" type="ORF">GIS00_19635</name>
</gene>
<evidence type="ECO:0000256" key="5">
    <source>
        <dbReference type="ARBA" id="ARBA00022553"/>
    </source>
</evidence>
<evidence type="ECO:0000256" key="3">
    <source>
        <dbReference type="ARBA" id="ARBA00012438"/>
    </source>
</evidence>
<dbReference type="SUPFAM" id="SSF55874">
    <property type="entry name" value="ATPase domain of HSP90 chaperone/DNA topoisomerase II/histidine kinase"/>
    <property type="match status" value="1"/>
</dbReference>
<dbReference type="InterPro" id="IPR036890">
    <property type="entry name" value="HATPase_C_sf"/>
</dbReference>
<feature type="region of interest" description="Disordered" evidence="13">
    <location>
        <begin position="350"/>
        <end position="387"/>
    </location>
</feature>
<dbReference type="GO" id="GO:0005524">
    <property type="term" value="F:ATP binding"/>
    <property type="evidence" value="ECO:0007669"/>
    <property type="project" value="UniProtKB-KW"/>
</dbReference>
<dbReference type="PROSITE" id="PS50109">
    <property type="entry name" value="HIS_KIN"/>
    <property type="match status" value="1"/>
</dbReference>
<evidence type="ECO:0000259" key="14">
    <source>
        <dbReference type="PROSITE" id="PS50109"/>
    </source>
</evidence>
<feature type="domain" description="Histidine kinase" evidence="14">
    <location>
        <begin position="137"/>
        <end position="353"/>
    </location>
</feature>
<evidence type="ECO:0000313" key="16">
    <source>
        <dbReference type="Proteomes" id="UP000460221"/>
    </source>
</evidence>
<dbReference type="Proteomes" id="UP000460221">
    <property type="component" value="Unassembled WGS sequence"/>
</dbReference>
<evidence type="ECO:0000256" key="12">
    <source>
        <dbReference type="ARBA" id="ARBA00039401"/>
    </source>
</evidence>
<dbReference type="CDD" id="cd00082">
    <property type="entry name" value="HisKA"/>
    <property type="match status" value="1"/>
</dbReference>
<dbReference type="InterPro" id="IPR005467">
    <property type="entry name" value="His_kinase_dom"/>
</dbReference>
<dbReference type="Pfam" id="PF02518">
    <property type="entry name" value="HATPase_c"/>
    <property type="match status" value="1"/>
</dbReference>
<keyword evidence="10" id="KW-0902">Two-component regulatory system</keyword>
<evidence type="ECO:0000256" key="1">
    <source>
        <dbReference type="ARBA" id="ARBA00000085"/>
    </source>
</evidence>
<dbReference type="EMBL" id="WLYK01000008">
    <property type="protein sequence ID" value="MTD16155.1"/>
    <property type="molecule type" value="Genomic_DNA"/>
</dbReference>
<sequence length="387" mass="41494">MWRRWWIPVADSAARITPPPLVERRALDVATVGYAVLDEAGHVLYANERADELGLVRAGLIDRRIGEAVSRAVVHTDPVDVELGPQELPPDLIGPRRNPMSVQAVLRSMGDGLVLVSASDETETLRLEAVRRDFVANVSHELKTPVAAISLLAEAVTDAADDPESVERFSQRLVHESNRLSVLVNELIVLSRLQGADPLPDLSVVEADAVIAEAVARTATLAESAGIDLVTGEKTGLLVMGDRPMLLTALTNLMSNAVHYSPAGTSVSISCVLRETVVEISVTDRGIGIAPEHQQRVFERFFRVDQARSRATGGTGLGLAIVKHVAANHGGEARVWSKPGLGSTFTLRLPQYRPAPPVESSTPPAGRPGTERPTGAPRRHASSRGVQ</sequence>
<dbReference type="EC" id="2.7.13.3" evidence="3"/>
<dbReference type="SUPFAM" id="SSF47384">
    <property type="entry name" value="Homodimeric domain of signal transducing histidine kinase"/>
    <property type="match status" value="1"/>
</dbReference>
<keyword evidence="7" id="KW-0547">Nucleotide-binding</keyword>
<dbReference type="SMART" id="SM00387">
    <property type="entry name" value="HATPase_c"/>
    <property type="match status" value="1"/>
</dbReference>
<proteinExistence type="predicted"/>
<reference evidence="15 16" key="1">
    <citation type="submission" date="2019-11" db="EMBL/GenBank/DDBJ databases">
        <authorList>
            <person name="Jiang L.-Q."/>
        </authorList>
    </citation>
    <scope>NUCLEOTIDE SEQUENCE [LARGE SCALE GENOMIC DNA]</scope>
    <source>
        <strain evidence="15 16">YIM 132087</strain>
    </source>
</reference>
<dbReference type="InterPro" id="IPR036097">
    <property type="entry name" value="HisK_dim/P_sf"/>
</dbReference>
<evidence type="ECO:0000256" key="6">
    <source>
        <dbReference type="ARBA" id="ARBA00022679"/>
    </source>
</evidence>
<dbReference type="GO" id="GO:0016036">
    <property type="term" value="P:cellular response to phosphate starvation"/>
    <property type="evidence" value="ECO:0007669"/>
    <property type="project" value="TreeGrafter"/>
</dbReference>
<evidence type="ECO:0000256" key="7">
    <source>
        <dbReference type="ARBA" id="ARBA00022741"/>
    </source>
</evidence>
<accession>A0A7K1FPT2</accession>
<keyword evidence="4" id="KW-1003">Cell membrane</keyword>
<comment type="caution">
    <text evidence="15">The sequence shown here is derived from an EMBL/GenBank/DDBJ whole genome shotgun (WGS) entry which is preliminary data.</text>
</comment>
<evidence type="ECO:0000313" key="15">
    <source>
        <dbReference type="EMBL" id="MTD16155.1"/>
    </source>
</evidence>
<dbReference type="GO" id="GO:0000155">
    <property type="term" value="F:phosphorelay sensor kinase activity"/>
    <property type="evidence" value="ECO:0007669"/>
    <property type="project" value="InterPro"/>
</dbReference>
<dbReference type="PANTHER" id="PTHR45453:SF1">
    <property type="entry name" value="PHOSPHATE REGULON SENSOR PROTEIN PHOR"/>
    <property type="match status" value="1"/>
</dbReference>
<evidence type="ECO:0000256" key="9">
    <source>
        <dbReference type="ARBA" id="ARBA00022840"/>
    </source>
</evidence>
<keyword evidence="5" id="KW-0597">Phosphoprotein</keyword>
<name>A0A7K1FPT2_9ACTN</name>
<keyword evidence="6" id="KW-0808">Transferase</keyword>
<keyword evidence="8 15" id="KW-0418">Kinase</keyword>
<dbReference type="FunFam" id="1.10.287.130:FF:000008">
    <property type="entry name" value="Two-component sensor histidine kinase"/>
    <property type="match status" value="1"/>
</dbReference>
<feature type="compositionally biased region" description="Basic residues" evidence="13">
    <location>
        <begin position="377"/>
        <end position="387"/>
    </location>
</feature>
<protein>
    <recommendedName>
        <fullName evidence="12">Sensor-like histidine kinase SenX3</fullName>
        <ecNumber evidence="3">2.7.13.3</ecNumber>
    </recommendedName>
</protein>
<evidence type="ECO:0000256" key="11">
    <source>
        <dbReference type="ARBA" id="ARBA00023136"/>
    </source>
</evidence>